<evidence type="ECO:0000313" key="4">
    <source>
        <dbReference type="EMBL" id="CAF0881897.1"/>
    </source>
</evidence>
<evidence type="ECO:0000256" key="2">
    <source>
        <dbReference type="SAM" id="SignalP"/>
    </source>
</evidence>
<dbReference type="Proteomes" id="UP000663864">
    <property type="component" value="Unassembled WGS sequence"/>
</dbReference>
<organism evidence="4 5">
    <name type="scientific">Rotaria sordida</name>
    <dbReference type="NCBI Taxonomy" id="392033"/>
    <lineage>
        <taxon>Eukaryota</taxon>
        <taxon>Metazoa</taxon>
        <taxon>Spiralia</taxon>
        <taxon>Gnathifera</taxon>
        <taxon>Rotifera</taxon>
        <taxon>Eurotatoria</taxon>
        <taxon>Bdelloidea</taxon>
        <taxon>Philodinida</taxon>
        <taxon>Philodinidae</taxon>
        <taxon>Rotaria</taxon>
    </lineage>
</organism>
<name>A0A813YBM4_9BILA</name>
<gene>
    <name evidence="4" type="ORF">ZHD862_LOCUS6429</name>
</gene>
<comment type="similarity">
    <text evidence="1">Belongs to the peptidase M14 family.</text>
</comment>
<feature type="domain" description="Peptidase M14" evidence="3">
    <location>
        <begin position="55"/>
        <end position="136"/>
    </location>
</feature>
<protein>
    <recommendedName>
        <fullName evidence="3">Peptidase M14 domain-containing protein</fullName>
    </recommendedName>
</protein>
<reference evidence="4" key="1">
    <citation type="submission" date="2021-02" db="EMBL/GenBank/DDBJ databases">
        <authorList>
            <person name="Nowell W R."/>
        </authorList>
    </citation>
    <scope>NUCLEOTIDE SEQUENCE</scope>
</reference>
<feature type="signal peptide" evidence="2">
    <location>
        <begin position="1"/>
        <end position="18"/>
    </location>
</feature>
<comment type="caution">
    <text evidence="4">The sequence shown here is derived from an EMBL/GenBank/DDBJ whole genome shotgun (WGS) entry which is preliminary data.</text>
</comment>
<dbReference type="InterPro" id="IPR000834">
    <property type="entry name" value="Peptidase_M14"/>
</dbReference>
<dbReference type="AlphaFoldDB" id="A0A813YBM4"/>
<evidence type="ECO:0000259" key="3">
    <source>
        <dbReference type="Pfam" id="PF00246"/>
    </source>
</evidence>
<evidence type="ECO:0000256" key="1">
    <source>
        <dbReference type="ARBA" id="ARBA00005988"/>
    </source>
</evidence>
<dbReference type="GO" id="GO:0006508">
    <property type="term" value="P:proteolysis"/>
    <property type="evidence" value="ECO:0007669"/>
    <property type="project" value="InterPro"/>
</dbReference>
<evidence type="ECO:0000313" key="5">
    <source>
        <dbReference type="Proteomes" id="UP000663864"/>
    </source>
</evidence>
<dbReference type="EMBL" id="CAJNOT010000180">
    <property type="protein sequence ID" value="CAF0881897.1"/>
    <property type="molecule type" value="Genomic_DNA"/>
</dbReference>
<feature type="chain" id="PRO_5032426258" description="Peptidase M14 domain-containing protein" evidence="2">
    <location>
        <begin position="19"/>
        <end position="475"/>
    </location>
</feature>
<sequence length="475" mass="53843">MMLQHILLLLMSIKSIIGVNNLMTINDNLIDSVPEYTRFFTVDELFNHARITTLQHSNLTRYQIVGHSRNAEAIPMLSIGNGSKSVLLYACPHPNEPIGSLLVDFLLDALFEHTTLLMKYTWHLLPCVDPDGTRLNEGWFAGPFTIRHYAQYYYRPAVEEQVEWTFPITHKKYSWNKPPNETQALMNAIQHAQPDFVYGLHNSGFGGMYYYISPPMFDIFPELERLPSLLDLFLATGEPETPWIIQFAPGIFRPVSLRTAYDYYEKYATSDPVTIMSGGGTTFDYLEDIGLNNSIFLMAELPHFQSSAAANDTIIPNMTRRDVLLLGLDRDDESSAILVNLVKRIQDMMTLESPFYRASCSLLSLYKTRAAGLRQALINDNSTLIPATVARYVDAVYISMFYKMLVASMFNRAILLQLTQSSSNVKILEDAHIELESYLTSWISDIEQNLSYSPVSIRKVVQAQLGAMLAVLPKV</sequence>
<keyword evidence="2" id="KW-0732">Signal</keyword>
<proteinExistence type="inferred from homology"/>
<dbReference type="SUPFAM" id="SSF53187">
    <property type="entry name" value="Zn-dependent exopeptidases"/>
    <property type="match status" value="1"/>
</dbReference>
<dbReference type="Gene3D" id="3.40.630.10">
    <property type="entry name" value="Zn peptidases"/>
    <property type="match status" value="1"/>
</dbReference>
<dbReference type="GO" id="GO:0008270">
    <property type="term" value="F:zinc ion binding"/>
    <property type="evidence" value="ECO:0007669"/>
    <property type="project" value="InterPro"/>
</dbReference>
<accession>A0A813YBM4</accession>
<dbReference type="Pfam" id="PF00246">
    <property type="entry name" value="Peptidase_M14"/>
    <property type="match status" value="1"/>
</dbReference>
<dbReference type="GO" id="GO:0004181">
    <property type="term" value="F:metallocarboxypeptidase activity"/>
    <property type="evidence" value="ECO:0007669"/>
    <property type="project" value="InterPro"/>
</dbReference>